<feature type="region of interest" description="Disordered" evidence="11">
    <location>
        <begin position="265"/>
        <end position="330"/>
    </location>
</feature>
<name>A0A3R7ML16_PENVA</name>
<feature type="transmembrane region" description="Helical" evidence="10">
    <location>
        <begin position="198"/>
        <end position="218"/>
    </location>
</feature>
<keyword evidence="2 10" id="KW-0444">Lipid biosynthesis</keyword>
<dbReference type="STRING" id="6689.A0A3R7ML16"/>
<keyword evidence="3 10" id="KW-0808">Transferase</keyword>
<feature type="transmembrane region" description="Helical" evidence="10">
    <location>
        <begin position="224"/>
        <end position="244"/>
    </location>
</feature>
<dbReference type="GO" id="GO:0034626">
    <property type="term" value="P:fatty acid elongation, polyunsaturated fatty acid"/>
    <property type="evidence" value="ECO:0007669"/>
    <property type="project" value="TreeGrafter"/>
</dbReference>
<evidence type="ECO:0000256" key="4">
    <source>
        <dbReference type="ARBA" id="ARBA00022692"/>
    </source>
</evidence>
<accession>A0A3R7ML16</accession>
<dbReference type="PANTHER" id="PTHR11157">
    <property type="entry name" value="FATTY ACID ACYL TRANSFERASE-RELATED"/>
    <property type="match status" value="1"/>
</dbReference>
<dbReference type="EMBL" id="QCYY01000534">
    <property type="protein sequence ID" value="ROT84478.1"/>
    <property type="molecule type" value="Genomic_DNA"/>
</dbReference>
<evidence type="ECO:0000256" key="5">
    <source>
        <dbReference type="ARBA" id="ARBA00022832"/>
    </source>
</evidence>
<dbReference type="Proteomes" id="UP000283509">
    <property type="component" value="Unassembled WGS sequence"/>
</dbReference>
<protein>
    <recommendedName>
        <fullName evidence="10">Elongation of very long chain fatty acids protein</fullName>
        <ecNumber evidence="10">2.3.1.199</ecNumber>
    </recommendedName>
    <alternativeName>
        <fullName evidence="10">Very-long-chain 3-oxoacyl-CoA synthase</fullName>
    </alternativeName>
</protein>
<evidence type="ECO:0000256" key="2">
    <source>
        <dbReference type="ARBA" id="ARBA00022516"/>
    </source>
</evidence>
<dbReference type="GO" id="GO:0030148">
    <property type="term" value="P:sphingolipid biosynthetic process"/>
    <property type="evidence" value="ECO:0007669"/>
    <property type="project" value="TreeGrafter"/>
</dbReference>
<evidence type="ECO:0000256" key="10">
    <source>
        <dbReference type="RuleBase" id="RU361115"/>
    </source>
</evidence>
<sequence>MEVLKEKIIHVQDLYKWADSLSDERVRDWPLMSSPLPTLGLVAVYLTFVKVGPKVMENRAPFQLRIPLILYNLAVMLLNLYIGVELAIVSVRLRYSWFCQPIAAALWWYYASKLIEFTDTVFFILRKKNNQLTFLHIYHHSTMFCLWWIGIKYVAGGSSFLAAMMNSFVHVIMYAYYGLAAFGPSVQKYLWWKKHITCIQLVQFGSAGVLGARAIVVGCDFPLWMQYALVVYMASFMFLFGQFYMQAYRRKLMTAFIGSQEKKLKDGRNGNIRHQNGTNGVMSNGVSPNSKFAKGEQKKSDKSNGESKSHRTNVRTRAQSRREGRPRHDS</sequence>
<feature type="transmembrane region" description="Helical" evidence="10">
    <location>
        <begin position="69"/>
        <end position="89"/>
    </location>
</feature>
<dbReference type="PANTHER" id="PTHR11157:SF12">
    <property type="entry name" value="ELONGATION OF VERY LONG CHAIN FATTY ACIDS PROTEIN 4"/>
    <property type="match status" value="1"/>
</dbReference>
<dbReference type="AlphaFoldDB" id="A0A3R7ML16"/>
<comment type="subcellular location">
    <subcellularLocation>
        <location evidence="1">Membrane</location>
        <topology evidence="1">Multi-pass membrane protein</topology>
    </subcellularLocation>
</comment>
<keyword evidence="7 10" id="KW-0443">Lipid metabolism</keyword>
<keyword evidence="6 10" id="KW-1133">Transmembrane helix</keyword>
<reference evidence="12 13" key="2">
    <citation type="submission" date="2019-01" db="EMBL/GenBank/DDBJ databases">
        <title>The decoding of complex shrimp genome reveals the adaptation for benthos swimmer, frequently molting mechanism and breeding impact on genome.</title>
        <authorList>
            <person name="Sun Y."/>
            <person name="Gao Y."/>
            <person name="Yu Y."/>
        </authorList>
    </citation>
    <scope>NUCLEOTIDE SEQUENCE [LARGE SCALE GENOMIC DNA]</scope>
    <source>
        <tissue evidence="12">Muscle</tissue>
    </source>
</reference>
<dbReference type="GO" id="GO:0034625">
    <property type="term" value="P:fatty acid elongation, monounsaturated fatty acid"/>
    <property type="evidence" value="ECO:0007669"/>
    <property type="project" value="TreeGrafter"/>
</dbReference>
<evidence type="ECO:0000256" key="1">
    <source>
        <dbReference type="ARBA" id="ARBA00004141"/>
    </source>
</evidence>
<evidence type="ECO:0000256" key="3">
    <source>
        <dbReference type="ARBA" id="ARBA00022679"/>
    </source>
</evidence>
<comment type="catalytic activity">
    <reaction evidence="10">
        <text>a very-long-chain acyl-CoA + malonyl-CoA + H(+) = a very-long-chain 3-oxoacyl-CoA + CO2 + CoA</text>
        <dbReference type="Rhea" id="RHEA:32727"/>
        <dbReference type="ChEBI" id="CHEBI:15378"/>
        <dbReference type="ChEBI" id="CHEBI:16526"/>
        <dbReference type="ChEBI" id="CHEBI:57287"/>
        <dbReference type="ChEBI" id="CHEBI:57384"/>
        <dbReference type="ChEBI" id="CHEBI:90725"/>
        <dbReference type="ChEBI" id="CHEBI:90736"/>
        <dbReference type="EC" id="2.3.1.199"/>
    </reaction>
</comment>
<feature type="compositionally biased region" description="Polar residues" evidence="11">
    <location>
        <begin position="272"/>
        <end position="290"/>
    </location>
</feature>
<comment type="caution">
    <text evidence="12">The sequence shown here is derived from an EMBL/GenBank/DDBJ whole genome shotgun (WGS) entry which is preliminary data.</text>
</comment>
<evidence type="ECO:0000313" key="13">
    <source>
        <dbReference type="Proteomes" id="UP000283509"/>
    </source>
</evidence>
<evidence type="ECO:0000256" key="7">
    <source>
        <dbReference type="ARBA" id="ARBA00023098"/>
    </source>
</evidence>
<dbReference type="GO" id="GO:0005789">
    <property type="term" value="C:endoplasmic reticulum membrane"/>
    <property type="evidence" value="ECO:0007669"/>
    <property type="project" value="TreeGrafter"/>
</dbReference>
<dbReference type="OrthoDB" id="434092at2759"/>
<proteinExistence type="inferred from homology"/>
<feature type="transmembrane region" description="Helical" evidence="10">
    <location>
        <begin position="157"/>
        <end position="177"/>
    </location>
</feature>
<keyword evidence="13" id="KW-1185">Reference proteome</keyword>
<feature type="transmembrane region" description="Helical" evidence="10">
    <location>
        <begin position="29"/>
        <end position="48"/>
    </location>
</feature>
<dbReference type="EC" id="2.3.1.199" evidence="10"/>
<evidence type="ECO:0000313" key="12">
    <source>
        <dbReference type="EMBL" id="ROT84478.1"/>
    </source>
</evidence>
<feature type="transmembrane region" description="Helical" evidence="10">
    <location>
        <begin position="132"/>
        <end position="151"/>
    </location>
</feature>
<dbReference type="GO" id="GO:0019367">
    <property type="term" value="P:fatty acid elongation, saturated fatty acid"/>
    <property type="evidence" value="ECO:0007669"/>
    <property type="project" value="TreeGrafter"/>
</dbReference>
<keyword evidence="8 10" id="KW-0472">Membrane</keyword>
<dbReference type="SMR" id="A0A3R7ML16"/>
<dbReference type="GO" id="GO:0009922">
    <property type="term" value="F:fatty acid elongase activity"/>
    <property type="evidence" value="ECO:0007669"/>
    <property type="project" value="UniProtKB-EC"/>
</dbReference>
<dbReference type="GO" id="GO:0042761">
    <property type="term" value="P:very long-chain fatty acid biosynthetic process"/>
    <property type="evidence" value="ECO:0007669"/>
    <property type="project" value="TreeGrafter"/>
</dbReference>
<evidence type="ECO:0000256" key="8">
    <source>
        <dbReference type="ARBA" id="ARBA00023136"/>
    </source>
</evidence>
<dbReference type="InterPro" id="IPR002076">
    <property type="entry name" value="ELO_fam"/>
</dbReference>
<evidence type="ECO:0000256" key="6">
    <source>
        <dbReference type="ARBA" id="ARBA00022989"/>
    </source>
</evidence>
<evidence type="ECO:0000256" key="9">
    <source>
        <dbReference type="ARBA" id="ARBA00023160"/>
    </source>
</evidence>
<comment type="similarity">
    <text evidence="10">Belongs to the ELO family.</text>
</comment>
<feature type="compositionally biased region" description="Basic and acidic residues" evidence="11">
    <location>
        <begin position="320"/>
        <end position="330"/>
    </location>
</feature>
<keyword evidence="4 10" id="KW-0812">Transmembrane</keyword>
<dbReference type="Pfam" id="PF01151">
    <property type="entry name" value="ELO"/>
    <property type="match status" value="1"/>
</dbReference>
<keyword evidence="9 10" id="KW-0275">Fatty acid biosynthesis</keyword>
<reference evidence="12 13" key="1">
    <citation type="submission" date="2018-04" db="EMBL/GenBank/DDBJ databases">
        <authorList>
            <person name="Zhang X."/>
            <person name="Yuan J."/>
            <person name="Li F."/>
            <person name="Xiang J."/>
        </authorList>
    </citation>
    <scope>NUCLEOTIDE SEQUENCE [LARGE SCALE GENOMIC DNA]</scope>
    <source>
        <tissue evidence="12">Muscle</tissue>
    </source>
</reference>
<gene>
    <name evidence="12" type="ORF">C7M84_022328</name>
</gene>
<keyword evidence="5 10" id="KW-0276">Fatty acid metabolism</keyword>
<evidence type="ECO:0000256" key="11">
    <source>
        <dbReference type="SAM" id="MobiDB-lite"/>
    </source>
</evidence>
<organism evidence="12 13">
    <name type="scientific">Penaeus vannamei</name>
    <name type="common">Whiteleg shrimp</name>
    <name type="synonym">Litopenaeus vannamei</name>
    <dbReference type="NCBI Taxonomy" id="6689"/>
    <lineage>
        <taxon>Eukaryota</taxon>
        <taxon>Metazoa</taxon>
        <taxon>Ecdysozoa</taxon>
        <taxon>Arthropoda</taxon>
        <taxon>Crustacea</taxon>
        <taxon>Multicrustacea</taxon>
        <taxon>Malacostraca</taxon>
        <taxon>Eumalacostraca</taxon>
        <taxon>Eucarida</taxon>
        <taxon>Decapoda</taxon>
        <taxon>Dendrobranchiata</taxon>
        <taxon>Penaeoidea</taxon>
        <taxon>Penaeidae</taxon>
        <taxon>Penaeus</taxon>
    </lineage>
</organism>
<feature type="compositionally biased region" description="Basic and acidic residues" evidence="11">
    <location>
        <begin position="293"/>
        <end position="309"/>
    </location>
</feature>